<dbReference type="AlphaFoldDB" id="A0A3M5H8D9"/>
<dbReference type="EMBL" id="RBSX01000049">
    <property type="protein sequence ID" value="RMS95126.1"/>
    <property type="molecule type" value="Genomic_DNA"/>
</dbReference>
<dbReference type="Proteomes" id="UP000270430">
    <property type="component" value="Unassembled WGS sequence"/>
</dbReference>
<accession>A0A3M5H8D9</accession>
<feature type="transmembrane region" description="Helical" evidence="1">
    <location>
        <begin position="87"/>
        <end position="106"/>
    </location>
</feature>
<feature type="transmembrane region" description="Helical" evidence="1">
    <location>
        <begin position="50"/>
        <end position="67"/>
    </location>
</feature>
<dbReference type="SUPFAM" id="SSF103473">
    <property type="entry name" value="MFS general substrate transporter"/>
    <property type="match status" value="1"/>
</dbReference>
<gene>
    <name evidence="2" type="ORF">ALP58_200098</name>
</gene>
<organism evidence="2 3">
    <name type="scientific">Pseudomonas savastanoi</name>
    <name type="common">Pseudomonas syringae pv. savastanoi</name>
    <dbReference type="NCBI Taxonomy" id="29438"/>
    <lineage>
        <taxon>Bacteria</taxon>
        <taxon>Pseudomonadati</taxon>
        <taxon>Pseudomonadota</taxon>
        <taxon>Gammaproteobacteria</taxon>
        <taxon>Pseudomonadales</taxon>
        <taxon>Pseudomonadaceae</taxon>
        <taxon>Pseudomonas</taxon>
    </lineage>
</organism>
<dbReference type="Gene3D" id="1.20.1250.20">
    <property type="entry name" value="MFS general substrate transporter like domains"/>
    <property type="match status" value="1"/>
</dbReference>
<evidence type="ECO:0000313" key="3">
    <source>
        <dbReference type="Proteomes" id="UP000270430"/>
    </source>
</evidence>
<evidence type="ECO:0000256" key="1">
    <source>
        <dbReference type="SAM" id="Phobius"/>
    </source>
</evidence>
<feature type="transmembrane region" description="Helical" evidence="1">
    <location>
        <begin position="22"/>
        <end position="43"/>
    </location>
</feature>
<dbReference type="InterPro" id="IPR036259">
    <property type="entry name" value="MFS_trans_sf"/>
</dbReference>
<name>A0A3M5H8D9_PSESS</name>
<keyword evidence="1" id="KW-0812">Transmembrane</keyword>
<keyword evidence="1" id="KW-1133">Transmembrane helix</keyword>
<keyword evidence="1" id="KW-0472">Membrane</keyword>
<reference evidence="2 3" key="1">
    <citation type="submission" date="2018-08" db="EMBL/GenBank/DDBJ databases">
        <title>Recombination of ecologically and evolutionarily significant loci maintains genetic cohesion in the Pseudomonas syringae species complex.</title>
        <authorList>
            <person name="Dillon M."/>
            <person name="Thakur S."/>
            <person name="Almeida R.N.D."/>
            <person name="Weir B.S."/>
            <person name="Guttman D.S."/>
        </authorList>
    </citation>
    <scope>NUCLEOTIDE SEQUENCE [LARGE SCALE GENOMIC DNA]</scope>
    <source>
        <strain evidence="2 3">ICMP 9420</strain>
    </source>
</reference>
<protein>
    <submittedName>
        <fullName evidence="2">Uncharacterized protein</fullName>
    </submittedName>
</protein>
<proteinExistence type="predicted"/>
<comment type="caution">
    <text evidence="2">The sequence shown here is derived from an EMBL/GenBank/DDBJ whole genome shotgun (WGS) entry which is preliminary data.</text>
</comment>
<evidence type="ECO:0000313" key="2">
    <source>
        <dbReference type="EMBL" id="RMS95126.1"/>
    </source>
</evidence>
<sequence length="112" mass="11864">MWSSDLGLISACYGRDFEQSGYMPALGILWGFATSCFALALTGLMPADRFNIAAVCWLISGMSFILGDAPMTALLQGTIPNHLQGRGLSLLNMVMGLAAPLGLALTTPLRKV</sequence>